<name>X6LFD7_RETFI</name>
<feature type="coiled-coil region" evidence="1">
    <location>
        <begin position="11"/>
        <end position="69"/>
    </location>
</feature>
<feature type="non-terminal residue" evidence="2">
    <location>
        <position position="158"/>
    </location>
</feature>
<sequence length="158" mass="18309">HRKCVLFFLKKKKKNRKNNELQISIMDEEKALLDDAFDEAMSGEKASANKNLKKANDKAKGKYAKSNELFNLKQIDSHSFPYVNDRAIHLITLQTGDQQNFPVPKSIVHLMYTGYIYQSSHQDPVTATDREFATRQKKKKTNKSHFSYTILASSYYVR</sequence>
<evidence type="ECO:0000313" key="3">
    <source>
        <dbReference type="Proteomes" id="UP000023152"/>
    </source>
</evidence>
<gene>
    <name evidence="2" type="ORF">RFI_37378</name>
</gene>
<feature type="non-terminal residue" evidence="2">
    <location>
        <position position="1"/>
    </location>
</feature>
<dbReference type="EMBL" id="ASPP01042059">
    <property type="protein sequence ID" value="ETO00081.1"/>
    <property type="molecule type" value="Genomic_DNA"/>
</dbReference>
<accession>X6LFD7</accession>
<keyword evidence="3" id="KW-1185">Reference proteome</keyword>
<proteinExistence type="predicted"/>
<comment type="caution">
    <text evidence="2">The sequence shown here is derived from an EMBL/GenBank/DDBJ whole genome shotgun (WGS) entry which is preliminary data.</text>
</comment>
<protein>
    <submittedName>
        <fullName evidence="2">Uncharacterized protein</fullName>
    </submittedName>
</protein>
<evidence type="ECO:0000256" key="1">
    <source>
        <dbReference type="SAM" id="Coils"/>
    </source>
</evidence>
<evidence type="ECO:0000313" key="2">
    <source>
        <dbReference type="EMBL" id="ETO00081.1"/>
    </source>
</evidence>
<keyword evidence="1" id="KW-0175">Coiled coil</keyword>
<dbReference type="AlphaFoldDB" id="X6LFD7"/>
<reference evidence="2 3" key="1">
    <citation type="journal article" date="2013" name="Curr. Biol.">
        <title>The Genome of the Foraminiferan Reticulomyxa filosa.</title>
        <authorList>
            <person name="Glockner G."/>
            <person name="Hulsmann N."/>
            <person name="Schleicher M."/>
            <person name="Noegel A.A."/>
            <person name="Eichinger L."/>
            <person name="Gallinger C."/>
            <person name="Pawlowski J."/>
            <person name="Sierra R."/>
            <person name="Euteneuer U."/>
            <person name="Pillet L."/>
            <person name="Moustafa A."/>
            <person name="Platzer M."/>
            <person name="Groth M."/>
            <person name="Szafranski K."/>
            <person name="Schliwa M."/>
        </authorList>
    </citation>
    <scope>NUCLEOTIDE SEQUENCE [LARGE SCALE GENOMIC DNA]</scope>
</reference>
<dbReference type="Proteomes" id="UP000023152">
    <property type="component" value="Unassembled WGS sequence"/>
</dbReference>
<organism evidence="2 3">
    <name type="scientific">Reticulomyxa filosa</name>
    <dbReference type="NCBI Taxonomy" id="46433"/>
    <lineage>
        <taxon>Eukaryota</taxon>
        <taxon>Sar</taxon>
        <taxon>Rhizaria</taxon>
        <taxon>Retaria</taxon>
        <taxon>Foraminifera</taxon>
        <taxon>Monothalamids</taxon>
        <taxon>Reticulomyxidae</taxon>
        <taxon>Reticulomyxa</taxon>
    </lineage>
</organism>